<protein>
    <submittedName>
        <fullName evidence="1">Uncharacterized protein</fullName>
    </submittedName>
</protein>
<accession>A0ACC1MKA9</accession>
<name>A0ACC1MKA9_9HYPO</name>
<dbReference type="EMBL" id="JANJQO010002289">
    <property type="protein sequence ID" value="KAJ2967452.1"/>
    <property type="molecule type" value="Genomic_DNA"/>
</dbReference>
<organism evidence="1 2">
    <name type="scientific">Zarea fungicola</name>
    <dbReference type="NCBI Taxonomy" id="93591"/>
    <lineage>
        <taxon>Eukaryota</taxon>
        <taxon>Fungi</taxon>
        <taxon>Dikarya</taxon>
        <taxon>Ascomycota</taxon>
        <taxon>Pezizomycotina</taxon>
        <taxon>Sordariomycetes</taxon>
        <taxon>Hypocreomycetidae</taxon>
        <taxon>Hypocreales</taxon>
        <taxon>Cordycipitaceae</taxon>
        <taxon>Zarea</taxon>
    </lineage>
</organism>
<reference evidence="1" key="1">
    <citation type="submission" date="2022-08" db="EMBL/GenBank/DDBJ databases">
        <title>Genome Sequence of Lecanicillium fungicola.</title>
        <authorList>
            <person name="Buettner E."/>
        </authorList>
    </citation>
    <scope>NUCLEOTIDE SEQUENCE</scope>
    <source>
        <strain evidence="1">Babe33</strain>
    </source>
</reference>
<keyword evidence="2" id="KW-1185">Reference proteome</keyword>
<comment type="caution">
    <text evidence="1">The sequence shown here is derived from an EMBL/GenBank/DDBJ whole genome shotgun (WGS) entry which is preliminary data.</text>
</comment>
<dbReference type="Proteomes" id="UP001143910">
    <property type="component" value="Unassembled WGS sequence"/>
</dbReference>
<proteinExistence type="predicted"/>
<sequence>MRIPELYSWKGSMLEGLPNLFYSFGYVDASWTLGSDATAQLAARMIGQLQREGKQALIPRRTDKEKATMKDLPFLRLNSTYVKSGLSNLPKAGDAKQWVPRSHYFRDVTNAWWGDIRSSIEWK</sequence>
<evidence type="ECO:0000313" key="2">
    <source>
        <dbReference type="Proteomes" id="UP001143910"/>
    </source>
</evidence>
<evidence type="ECO:0000313" key="1">
    <source>
        <dbReference type="EMBL" id="KAJ2967452.1"/>
    </source>
</evidence>
<gene>
    <name evidence="1" type="ORF">NQ176_g9655</name>
</gene>